<proteinExistence type="predicted"/>
<accession>A0A9Q6LPQ5</accession>
<evidence type="ECO:0000259" key="3">
    <source>
        <dbReference type="Pfam" id="PF24801"/>
    </source>
</evidence>
<keyword evidence="5" id="KW-1185">Reference proteome</keyword>
<evidence type="ECO:0008006" key="6">
    <source>
        <dbReference type="Google" id="ProtNLM"/>
    </source>
</evidence>
<dbReference type="Pfam" id="PF24801">
    <property type="entry name" value="FNIII-A_GpJ"/>
    <property type="match status" value="2"/>
</dbReference>
<dbReference type="Proteomes" id="UP000422232">
    <property type="component" value="Plasmid unnamed4"/>
</dbReference>
<geneLocation type="plasmid" evidence="4 5">
    <name>unnamed4</name>
</geneLocation>
<dbReference type="InterPro" id="IPR055385">
    <property type="entry name" value="GpJ_HDII-ins2"/>
</dbReference>
<evidence type="ECO:0000256" key="1">
    <source>
        <dbReference type="SAM" id="MobiDB-lite"/>
    </source>
</evidence>
<reference evidence="4 5" key="1">
    <citation type="submission" date="2019-04" db="EMBL/GenBank/DDBJ databases">
        <title>Complete genome sequencing of Piscirickettsia salmonis strain Psal-009.</title>
        <authorList>
            <person name="Schober I."/>
            <person name="Bunk B."/>
            <person name="Sproer C."/>
            <person name="Carril G.P."/>
            <person name="Riedel T."/>
            <person name="Flores-Herrera P.A."/>
            <person name="Nourdin-Galindo G."/>
            <person name="Marshall S.H."/>
            <person name="Overmann J."/>
        </authorList>
    </citation>
    <scope>NUCLEOTIDE SEQUENCE [LARGE SCALE GENOMIC DNA]</scope>
    <source>
        <strain evidence="4 5">Psal-009</strain>
        <plasmid evidence="4 5">unnamed4</plasmid>
    </source>
</reference>
<feature type="domain" description="Tip attachment protein J HDII-ins2" evidence="3">
    <location>
        <begin position="218"/>
        <end position="256"/>
    </location>
</feature>
<feature type="domain" description="Tip attachment protein J" evidence="2">
    <location>
        <begin position="379"/>
        <end position="542"/>
    </location>
</feature>
<organism evidence="4 5">
    <name type="scientific">Piscirickettsia salmonis</name>
    <dbReference type="NCBI Taxonomy" id="1238"/>
    <lineage>
        <taxon>Bacteria</taxon>
        <taxon>Pseudomonadati</taxon>
        <taxon>Pseudomonadota</taxon>
        <taxon>Gammaproteobacteria</taxon>
        <taxon>Thiotrichales</taxon>
        <taxon>Piscirickettsiaceae</taxon>
        <taxon>Piscirickettsia</taxon>
    </lineage>
</organism>
<name>A0A9Q6LPQ5_PISSA</name>
<feature type="domain" description="Tip attachment protein J HDII-ins2" evidence="3">
    <location>
        <begin position="96"/>
        <end position="180"/>
    </location>
</feature>
<dbReference type="PANTHER" id="PTHR36251:SF2">
    <property type="entry name" value="GIFSY-2 PROPHAGE HOST SPECIFICITY PROTEIN J, PHAGE LAMBDA"/>
    <property type="match status" value="1"/>
</dbReference>
<dbReference type="EMBL" id="CP038912">
    <property type="protein sequence ID" value="QGO07859.1"/>
    <property type="molecule type" value="Genomic_DNA"/>
</dbReference>
<dbReference type="AlphaFoldDB" id="A0A9Q6LPQ5"/>
<dbReference type="PANTHER" id="PTHR36251">
    <property type="entry name" value="FELS-1 PROPHAGE HOST SPECIFICITY PROTEIN-RELATED"/>
    <property type="match status" value="1"/>
</dbReference>
<protein>
    <recommendedName>
        <fullName evidence="6">Tip attachment protein J domain-containing protein</fullName>
    </recommendedName>
</protein>
<dbReference type="RefSeq" id="WP_075275194.1">
    <property type="nucleotide sequence ID" value="NZ_CP013780.1"/>
</dbReference>
<dbReference type="InterPro" id="IPR053171">
    <property type="entry name" value="Viral_Tip_Attach_Protein"/>
</dbReference>
<evidence type="ECO:0000313" key="5">
    <source>
        <dbReference type="Proteomes" id="UP000422232"/>
    </source>
</evidence>
<feature type="region of interest" description="Disordered" evidence="1">
    <location>
        <begin position="1"/>
        <end position="27"/>
    </location>
</feature>
<feature type="compositionally biased region" description="Gly residues" evidence="1">
    <location>
        <begin position="7"/>
        <end position="18"/>
    </location>
</feature>
<evidence type="ECO:0000259" key="2">
    <source>
        <dbReference type="Pfam" id="PF13550"/>
    </source>
</evidence>
<keyword evidence="4" id="KW-0614">Plasmid</keyword>
<dbReference type="Pfam" id="PF13550">
    <property type="entry name" value="Phage-tail_3"/>
    <property type="match status" value="1"/>
</dbReference>
<dbReference type="InterPro" id="IPR032876">
    <property type="entry name" value="J_dom"/>
</dbReference>
<gene>
    <name evidence="4" type="ORF">Psal009_03818</name>
</gene>
<evidence type="ECO:0000313" key="4">
    <source>
        <dbReference type="EMBL" id="QGO07859.1"/>
    </source>
</evidence>
<sequence length="1095" mass="122215">MKKMIHGAGGGGGKGGGSTHTPTEAPNTLSTNAVVTLVDLLGEGEIEGLVNGAQSVYFDDTPLQNADGSYNFEGVTLKSNNGTPSQDYLPGFAESASEEAFNVKVTHEQPVIRTVGRQETNELRVKIGLDALTEYANNGDINGSSVHIRMYLNNVLVVNHEITGKTTSKLEQTFIIKISPGYYIADIETSDVVLDNLDEYFSWKRAGAHAITNNYYKPTHFTYPYTLKVERVTEDSDSSRVQNTVYLTSITDVIDTKLSYPNSAVVGLEFSAAQFGNQLPKRSYLIRGLKIQVPSNYDPSTRVYSGIWDGSFKTEYSNNPAWVFYDLLTNQRYGAGNYLVESDVDKWELYSIAQYCDELVPDGRGGKQPRFCCNLAINNQNQALNMITQLTSIFRGMAYDAAGTIQFSQDRPREPSMLITQTDVVNGQFDYQTSSIKELHSVCVVAFRNPDLNYSIDQEVVEDASRLARLGERRLEITAVGCTSRSQAMRQGLWALQSEAQSDMISYKATQDHIHSLPSDIVKIFDPNMDQEEGAAGVITAVTDNVVTLDREVSLSSQNTLMIFSAEQGIEEYTVIGAPGSRRLEIDRTIIADVGTRWVLYHATPPKQWRITAITEEDDGTYTVNAIAHDPDKYQKIDEERALGVSKENTAIPSLKAPSNYRVEQSVSYHGGIAEAVLIVAFDGDPNAAYYEYQVRSNDGNYSDVKTTHLNHIEFSSTGATYTFRVRAMGWFGQRSHYSTYHCSASLEQQIPQNVSRFVSSYSDKIAVLEWAKNPELYVKHYEIRHGTAWENSILIAELDSTTLHLTHARPGFYLIKAVSQWGIKSAEASVLELTDLTPLNIIQEYNYAANDWPGEFDHTAVNNNNHIRLFSYYSWGGMAQPWDDYSDSWENTKSGTLATDISAGYYLSAVYDLGKTMRCRVYADMQISQSNDDLSWDNMQQAWEHYTLENNWSWLGSPEACGFEVQFSTSSDSESWSEFMPLTASFSHFRYAKFKVILTRFDAQYTPELQELSCTFDVPETVYNVDNFPVSAASSTYVFPEPMQQKVIVIATIQSGAAGDQVQVNKSLTQATVNIFDKDGTAKTGEVDLYIGGH</sequence>